<reference evidence="3 4" key="1">
    <citation type="submission" date="2016-11" db="EMBL/GenBank/DDBJ databases">
        <authorList>
            <person name="Jaros S."/>
            <person name="Januszkiewicz K."/>
            <person name="Wedrychowicz H."/>
        </authorList>
    </citation>
    <scope>NUCLEOTIDE SEQUENCE [LARGE SCALE GENOMIC DNA]</scope>
    <source>
        <strain evidence="3 4">DSM 44666</strain>
    </source>
</reference>
<dbReference type="STRING" id="112248.SAMN05444392_10262"/>
<evidence type="ECO:0000256" key="2">
    <source>
        <dbReference type="SAM" id="SignalP"/>
    </source>
</evidence>
<organism evidence="3 4">
    <name type="scientific">Seinonella peptonophila</name>
    <dbReference type="NCBI Taxonomy" id="112248"/>
    <lineage>
        <taxon>Bacteria</taxon>
        <taxon>Bacillati</taxon>
        <taxon>Bacillota</taxon>
        <taxon>Bacilli</taxon>
        <taxon>Bacillales</taxon>
        <taxon>Thermoactinomycetaceae</taxon>
        <taxon>Seinonella</taxon>
    </lineage>
</organism>
<evidence type="ECO:0000256" key="1">
    <source>
        <dbReference type="SAM" id="MobiDB-lite"/>
    </source>
</evidence>
<gene>
    <name evidence="3" type="ORF">SAMN05444392_10262</name>
</gene>
<dbReference type="PROSITE" id="PS51257">
    <property type="entry name" value="PROKAR_LIPOPROTEIN"/>
    <property type="match status" value="1"/>
</dbReference>
<keyword evidence="4" id="KW-1185">Reference proteome</keyword>
<evidence type="ECO:0000313" key="3">
    <source>
        <dbReference type="EMBL" id="SHE61188.1"/>
    </source>
</evidence>
<feature type="signal peptide" evidence="2">
    <location>
        <begin position="1"/>
        <end position="19"/>
    </location>
</feature>
<protein>
    <recommendedName>
        <fullName evidence="5">Lipoprotein</fullName>
    </recommendedName>
</protein>
<keyword evidence="2" id="KW-0732">Signal</keyword>
<accession>A0A1M4UWY2</accession>
<proteinExistence type="predicted"/>
<feature type="region of interest" description="Disordered" evidence="1">
    <location>
        <begin position="24"/>
        <end position="82"/>
    </location>
</feature>
<feature type="compositionally biased region" description="Polar residues" evidence="1">
    <location>
        <begin position="24"/>
        <end position="53"/>
    </location>
</feature>
<evidence type="ECO:0008006" key="5">
    <source>
        <dbReference type="Google" id="ProtNLM"/>
    </source>
</evidence>
<name>A0A1M4UWY2_9BACL</name>
<dbReference type="OrthoDB" id="2651239at2"/>
<feature type="compositionally biased region" description="Basic and acidic residues" evidence="1">
    <location>
        <begin position="62"/>
        <end position="71"/>
    </location>
</feature>
<dbReference type="EMBL" id="FQVL01000002">
    <property type="protein sequence ID" value="SHE61188.1"/>
    <property type="molecule type" value="Genomic_DNA"/>
</dbReference>
<dbReference type="RefSeq" id="WP_073153102.1">
    <property type="nucleotide sequence ID" value="NZ_FQVL01000002.1"/>
</dbReference>
<feature type="chain" id="PRO_5039010537" description="Lipoprotein" evidence="2">
    <location>
        <begin position="20"/>
        <end position="143"/>
    </location>
</feature>
<dbReference type="Proteomes" id="UP000184476">
    <property type="component" value="Unassembled WGS sequence"/>
</dbReference>
<dbReference type="AlphaFoldDB" id="A0A1M4UWY2"/>
<sequence>MIRYFILGSIILLSLMACSQTNTLSKANPSSEDLPPAQQSKSTPLHQTTTSSIDPEFPIPEGAKKSDKKSNDPQTSYVRYDFTGLTDPTKRQNYFEQIKKAGWTEHPDEQMGSMHIFTKGNKRLQVIIHDDYFTLSIPKAFAE</sequence>
<evidence type="ECO:0000313" key="4">
    <source>
        <dbReference type="Proteomes" id="UP000184476"/>
    </source>
</evidence>